<dbReference type="InterPro" id="IPR043764">
    <property type="entry name" value="DUF5710"/>
</dbReference>
<evidence type="ECO:0000313" key="16">
    <source>
        <dbReference type="EMBL" id="PWF24888.1"/>
    </source>
</evidence>
<evidence type="ECO:0000256" key="7">
    <source>
        <dbReference type="ARBA" id="ARBA00023235"/>
    </source>
</evidence>
<evidence type="ECO:0000256" key="1">
    <source>
        <dbReference type="ARBA" id="ARBA00009922"/>
    </source>
</evidence>
<evidence type="ECO:0000256" key="3">
    <source>
        <dbReference type="ARBA" id="ARBA00022801"/>
    </source>
</evidence>
<evidence type="ECO:0000259" key="14">
    <source>
        <dbReference type="PROSITE" id="PS51198"/>
    </source>
</evidence>
<keyword evidence="6" id="KW-0238">DNA-binding</keyword>
<feature type="region of interest" description="Disordered" evidence="13">
    <location>
        <begin position="468"/>
        <end position="517"/>
    </location>
</feature>
<dbReference type="Gene3D" id="1.10.10.160">
    <property type="match status" value="1"/>
</dbReference>
<dbReference type="PANTHER" id="PTHR11070:SF2">
    <property type="entry name" value="ATP-DEPENDENT DNA HELICASE SRS2"/>
    <property type="match status" value="1"/>
</dbReference>
<evidence type="ECO:0000256" key="9">
    <source>
        <dbReference type="ARBA" id="ARBA00034808"/>
    </source>
</evidence>
<dbReference type="InterPro" id="IPR013986">
    <property type="entry name" value="DExx_box_DNA_helicase_dom_sf"/>
</dbReference>
<dbReference type="SUPFAM" id="SSF52540">
    <property type="entry name" value="P-loop containing nucleoside triphosphate hydrolases"/>
    <property type="match status" value="1"/>
</dbReference>
<evidence type="ECO:0000256" key="8">
    <source>
        <dbReference type="ARBA" id="ARBA00034617"/>
    </source>
</evidence>
<dbReference type="InterPro" id="IPR014017">
    <property type="entry name" value="DNA_helicase_UvrD-like_C"/>
</dbReference>
<comment type="catalytic activity">
    <reaction evidence="11">
        <text>ATP + H2O = ADP + phosphate + H(+)</text>
        <dbReference type="Rhea" id="RHEA:13065"/>
        <dbReference type="ChEBI" id="CHEBI:15377"/>
        <dbReference type="ChEBI" id="CHEBI:15378"/>
        <dbReference type="ChEBI" id="CHEBI:30616"/>
        <dbReference type="ChEBI" id="CHEBI:43474"/>
        <dbReference type="ChEBI" id="CHEBI:456216"/>
        <dbReference type="EC" id="5.6.2.4"/>
    </reaction>
</comment>
<keyword evidence="2 12" id="KW-0547">Nucleotide-binding</keyword>
<dbReference type="RefSeq" id="WP_109060291.1">
    <property type="nucleotide sequence ID" value="NZ_QETA01000001.1"/>
</dbReference>
<dbReference type="EMBL" id="QETA01000001">
    <property type="protein sequence ID" value="PWF24888.1"/>
    <property type="molecule type" value="Genomic_DNA"/>
</dbReference>
<feature type="domain" description="UvrD-like helicase ATP-binding" evidence="14">
    <location>
        <begin position="4"/>
        <end position="302"/>
    </location>
</feature>
<dbReference type="GO" id="GO:0043138">
    <property type="term" value="F:3'-5' DNA helicase activity"/>
    <property type="evidence" value="ECO:0007669"/>
    <property type="project" value="UniProtKB-EC"/>
</dbReference>
<evidence type="ECO:0000256" key="13">
    <source>
        <dbReference type="SAM" id="MobiDB-lite"/>
    </source>
</evidence>
<keyword evidence="3 12" id="KW-0378">Hydrolase</keyword>
<evidence type="ECO:0000256" key="12">
    <source>
        <dbReference type="PROSITE-ProRule" id="PRU00560"/>
    </source>
</evidence>
<comment type="caution">
    <text evidence="16">The sequence shown here is derived from an EMBL/GenBank/DDBJ whole genome shotgun (WGS) entry which is preliminary data.</text>
</comment>
<dbReference type="Gene3D" id="1.10.486.10">
    <property type="entry name" value="PCRA, domain 4"/>
    <property type="match status" value="2"/>
</dbReference>
<dbReference type="AlphaFoldDB" id="A0A2V1K3T3"/>
<dbReference type="PROSITE" id="PS51217">
    <property type="entry name" value="UVRD_HELICASE_CTER"/>
    <property type="match status" value="1"/>
</dbReference>
<dbReference type="Pfam" id="PF13361">
    <property type="entry name" value="UvrD_C"/>
    <property type="match status" value="1"/>
</dbReference>
<evidence type="ECO:0000256" key="6">
    <source>
        <dbReference type="ARBA" id="ARBA00023125"/>
    </source>
</evidence>
<keyword evidence="5 12" id="KW-0067">ATP-binding</keyword>
<proteinExistence type="inferred from homology"/>
<accession>A0A2V1K3T3</accession>
<dbReference type="PANTHER" id="PTHR11070">
    <property type="entry name" value="UVRD / RECB / PCRA DNA HELICASE FAMILY MEMBER"/>
    <property type="match status" value="1"/>
</dbReference>
<dbReference type="InterPro" id="IPR000212">
    <property type="entry name" value="DNA_helicase_UvrD/REP"/>
</dbReference>
<dbReference type="GO" id="GO:0003677">
    <property type="term" value="F:DNA binding"/>
    <property type="evidence" value="ECO:0007669"/>
    <property type="project" value="UniProtKB-KW"/>
</dbReference>
<name>A0A2V1K3T3_9BURK</name>
<dbReference type="InterPro" id="IPR014016">
    <property type="entry name" value="UvrD-like_ATP-bd"/>
</dbReference>
<dbReference type="GO" id="GO:0016887">
    <property type="term" value="F:ATP hydrolysis activity"/>
    <property type="evidence" value="ECO:0007669"/>
    <property type="project" value="RHEA"/>
</dbReference>
<evidence type="ECO:0000313" key="17">
    <source>
        <dbReference type="Proteomes" id="UP000245212"/>
    </source>
</evidence>
<dbReference type="EC" id="5.6.2.4" evidence="9"/>
<comment type="similarity">
    <text evidence="1">Belongs to the helicase family. UvrD subfamily.</text>
</comment>
<evidence type="ECO:0000259" key="15">
    <source>
        <dbReference type="PROSITE" id="PS51217"/>
    </source>
</evidence>
<reference evidence="17" key="1">
    <citation type="submission" date="2018-05" db="EMBL/GenBank/DDBJ databases">
        <authorList>
            <person name="Li Y."/>
        </authorList>
    </citation>
    <scope>NUCLEOTIDE SEQUENCE [LARGE SCALE GENOMIC DNA]</scope>
    <source>
        <strain evidence="17">3d-2-2</strain>
    </source>
</reference>
<comment type="catalytic activity">
    <reaction evidence="8">
        <text>Couples ATP hydrolysis with the unwinding of duplex DNA by translocating in the 3'-5' direction.</text>
        <dbReference type="EC" id="5.6.2.4"/>
    </reaction>
</comment>
<evidence type="ECO:0000256" key="2">
    <source>
        <dbReference type="ARBA" id="ARBA00022741"/>
    </source>
</evidence>
<dbReference type="PROSITE" id="PS51198">
    <property type="entry name" value="UVRD_HELICASE_ATP_BIND"/>
    <property type="match status" value="1"/>
</dbReference>
<organism evidence="16 17">
    <name type="scientific">Corticimicrobacter populi</name>
    <dbReference type="NCBI Taxonomy" id="2175229"/>
    <lineage>
        <taxon>Bacteria</taxon>
        <taxon>Pseudomonadati</taxon>
        <taxon>Pseudomonadota</taxon>
        <taxon>Betaproteobacteria</taxon>
        <taxon>Burkholderiales</taxon>
        <taxon>Alcaligenaceae</taxon>
        <taxon>Corticimicrobacter</taxon>
    </lineage>
</organism>
<keyword evidence="17" id="KW-1185">Reference proteome</keyword>
<evidence type="ECO:0000256" key="5">
    <source>
        <dbReference type="ARBA" id="ARBA00022840"/>
    </source>
</evidence>
<dbReference type="GO" id="GO:0005524">
    <property type="term" value="F:ATP binding"/>
    <property type="evidence" value="ECO:0007669"/>
    <property type="project" value="UniProtKB-UniRule"/>
</dbReference>
<feature type="domain" description="UvrD-like helicase C-terminal" evidence="15">
    <location>
        <begin position="296"/>
        <end position="629"/>
    </location>
</feature>
<evidence type="ECO:0000256" key="11">
    <source>
        <dbReference type="ARBA" id="ARBA00048988"/>
    </source>
</evidence>
<gene>
    <name evidence="16" type="ORF">DD235_01530</name>
</gene>
<keyword evidence="7" id="KW-0413">Isomerase</keyword>
<sequence length="755" mass="84676">MSTLPLTPEQSAILQARDPAILVSAVAGSGKSTTLAHAAALRLRRGTPPGRILALVFSDTARQVFLDYLAQAGHARADVTVRTYDEYARSLLDAWVRLGYIDGAHTRRLTSLDALRPWIYQAIEDAAALGAHRDYYEFTLNDTHAEYILDTLTWLKGTLRLRHLDDMSISEFARQEDLPEGLVSILREYERARSHDVGLYEFQSAQDYVYDCLTTLAGCDYIELPRFDLIVADEWHDINEAHLQLLQRLHAGGGQLIAAGDADQVIHTRHGAHPDYMGPAFLAAFGQARRTTMPLSRSFRCGPTLALAAGQLAHKTFESWRTQDTEVSVLLQARLYQDQADGLAHYLQGLRQRRSESGFASFAILLRSPDLSIDIENELIRQEIPYQVNGFDSYFERDEILILRGILALLCEQLHGVTTAAEALPILQALGRFCEVDMPEHDWQASARDIAINPQLIRYFYSGQLNRPPPLQPASTPTGDPVSRKTNGTAAPTASIISVPSLSSGDTHYTGTDHRRPLSPWRARLAHTVEHLRPLVNQESAGELLRQACTLLHLPAYARRHYLQQEQADGIEHSIQAFVEHAAQSQQAAAAFLETVASTQRQSQRLRSHAGSPRQQAPLQLCTIAAAKGKEWPVVIVPGLSRLHFPRPQAQPAEERRLLYVAATRAQTQLLLVSDDAQHPYLQQMDLSQARALATAMLEENRARQADTRIYLHVPFEQRADAKNKGAQWDPIRRQWWIRSSMHLPSFRDWLPPDQ</sequence>
<keyword evidence="4 12" id="KW-0347">Helicase</keyword>
<dbReference type="GO" id="GO:0000725">
    <property type="term" value="P:recombinational repair"/>
    <property type="evidence" value="ECO:0007669"/>
    <property type="project" value="TreeGrafter"/>
</dbReference>
<dbReference type="Pfam" id="PF18974">
    <property type="entry name" value="DUF5710"/>
    <property type="match status" value="1"/>
</dbReference>
<dbReference type="Proteomes" id="UP000245212">
    <property type="component" value="Unassembled WGS sequence"/>
</dbReference>
<dbReference type="Gene3D" id="3.40.50.300">
    <property type="entry name" value="P-loop containing nucleotide triphosphate hydrolases"/>
    <property type="match status" value="3"/>
</dbReference>
<evidence type="ECO:0000256" key="10">
    <source>
        <dbReference type="ARBA" id="ARBA00034923"/>
    </source>
</evidence>
<dbReference type="Pfam" id="PF00580">
    <property type="entry name" value="UvrD-helicase"/>
    <property type="match status" value="1"/>
</dbReference>
<feature type="compositionally biased region" description="Polar residues" evidence="13">
    <location>
        <begin position="473"/>
        <end position="510"/>
    </location>
</feature>
<dbReference type="InterPro" id="IPR027417">
    <property type="entry name" value="P-loop_NTPase"/>
</dbReference>
<protein>
    <recommendedName>
        <fullName evidence="9">DNA 3'-5' helicase</fullName>
        <ecNumber evidence="9">5.6.2.4</ecNumber>
    </recommendedName>
    <alternativeName>
        <fullName evidence="10">DNA 3'-5' helicase II</fullName>
    </alternativeName>
</protein>
<feature type="binding site" evidence="12">
    <location>
        <begin position="25"/>
        <end position="32"/>
    </location>
    <ligand>
        <name>ATP</name>
        <dbReference type="ChEBI" id="CHEBI:30616"/>
    </ligand>
</feature>
<evidence type="ECO:0000256" key="4">
    <source>
        <dbReference type="ARBA" id="ARBA00022806"/>
    </source>
</evidence>